<protein>
    <submittedName>
        <fullName evidence="1">Non-structural</fullName>
    </submittedName>
</protein>
<dbReference type="SUPFAM" id="SSF57924">
    <property type="entry name" value="Inhibitor of apoptosis (IAP) repeat"/>
    <property type="match status" value="1"/>
</dbReference>
<reference evidence="1" key="2">
    <citation type="journal article" date="2024" name="Virology">
        <title>Novel viruses discovered in metatranscriptomic analysis of farmed barramundi in Asia and Australia.</title>
        <authorList>
            <person name="Mercer L.K."/>
            <person name="Harding E.F."/>
            <person name="Sridhar T."/>
            <person name="White P.A."/>
        </authorList>
    </citation>
    <scope>NUCLEOTIDE SEQUENCE</scope>
</reference>
<accession>A0AB33V6K2</accession>
<dbReference type="EMBL" id="BK064844">
    <property type="protein sequence ID" value="DBA59390.1"/>
    <property type="molecule type" value="Genomic_DNA"/>
</dbReference>
<evidence type="ECO:0000313" key="1">
    <source>
        <dbReference type="EMBL" id="DBA59390.1"/>
    </source>
</evidence>
<reference evidence="1" key="1">
    <citation type="submission" date="2023-06" db="EMBL/GenBank/DDBJ databases">
        <authorList>
            <person name="Mercer L.K."/>
            <person name="Harding E.F."/>
            <person name="Sridhar T."/>
            <person name="White P.A."/>
        </authorList>
    </citation>
    <scope>NUCLEOTIDE SEQUENCE</scope>
</reference>
<sequence>MNITEFGLRTKDARGKDQPFGAPGQTLFSDGIGGSAFSLCRDVTGFFQGDPAPPKQTVFNAPSPKSHTCFKHYYGAVDLGAMCTPSNLLNPATFADRGGLKWTGHGDVHTCGTCGISVSSFDADDTFLGEHVFHTRGNCQKLIEQKGKAIVTEILGLQRYRRGTVAHPNMATLERRKETGSRGDCFSCFTGGFFFGENKIPLCFMCGLRYPAHHSKCGTAQEILKRELPAKLGALLKDETISLDYMTSRAMFR</sequence>
<name>A0AB33V6K2_9VIRU</name>
<proteinExistence type="predicted"/>
<dbReference type="Gene3D" id="1.10.1170.10">
    <property type="entry name" value="Inhibitor Of Apoptosis Protein (2mihbC-IAP-1), Chain A"/>
    <property type="match status" value="1"/>
</dbReference>
<organism evidence="1">
    <name type="scientific">Latid herpesvirus 1</name>
    <dbReference type="NCBI Taxonomy" id="3096545"/>
    <lineage>
        <taxon>Viruses</taxon>
        <taxon>Duplodnaviria</taxon>
        <taxon>Heunggongvirae</taxon>
        <taxon>Peploviricota</taxon>
        <taxon>Herviviricetes</taxon>
        <taxon>Herpesvirales</taxon>
    </lineage>
</organism>